<reference evidence="3 4" key="1">
    <citation type="submission" date="2023-09" db="EMBL/GenBank/DDBJ databases">
        <title>Flavobacterium sp. a novel bacteria isolate from Pepper rhizosphere.</title>
        <authorList>
            <person name="Peng Y."/>
            <person name="Lee J."/>
        </authorList>
    </citation>
    <scope>NUCLEOTIDE SEQUENCE [LARGE SCALE GENOMIC DNA]</scope>
    <source>
        <strain evidence="2">PMR2A8</strain>
        <strain evidence="3 4">PMTSA4</strain>
    </source>
</reference>
<gene>
    <name evidence="3" type="ORF">RN605_10435</name>
    <name evidence="2" type="ORF">RN608_03265</name>
</gene>
<dbReference type="EMBL" id="CP134878">
    <property type="protein sequence ID" value="WNM19709.1"/>
    <property type="molecule type" value="Genomic_DNA"/>
</dbReference>
<keyword evidence="4" id="KW-1185">Reference proteome</keyword>
<organism evidence="3 4">
    <name type="scientific">Flavobacterium capsici</name>
    <dbReference type="NCBI Taxonomy" id="3075618"/>
    <lineage>
        <taxon>Bacteria</taxon>
        <taxon>Pseudomonadati</taxon>
        <taxon>Bacteroidota</taxon>
        <taxon>Flavobacteriia</taxon>
        <taxon>Flavobacteriales</taxon>
        <taxon>Flavobacteriaceae</taxon>
        <taxon>Flavobacterium</taxon>
    </lineage>
</organism>
<accession>A0AA96F1A4</accession>
<dbReference type="KEGG" id="fcj:RN605_10435"/>
<sequence>MNIIQLFEKLTIDKSRIGTLTTDDFLTIENLLNTEKESNDSITDISISNFLNALKYHPESFKAILENRVLYNFFTNKDKSRDYFKPETVSNDVEKTKTFVGLFFGSEIKSLFKESFEENQFYKASILAEAFIYFPDTIAYYILHEAKDRLDIAHSRLMPPYGDLSKIEYLKDANFYAFLNKIKTPKLEEKLHSVFELIINMFNQNSYSELAGKAFSAIGSYAALDGNFAEKIRIYRDKGSQFYKPYSPRKKNRTWIYVVVGAFVLLRVGFFLSTNSFFNRSHDYNNDDYNYDEYYEENNSNLDPYYTEMRFKIDSFHNFLSDFKASEIKDFTINSGLKSGDNPFETFYQTVEKSESNDYVKVKNNTAYDMVLLENNIIYDSIKMPVTAYYLKAGEKVILNSVASNAVFNIYIGKNLASFKTNEGNLFITNKSTVEYRFKELLPQTKELLNADFYFDDDVDIFFKNGDIKIDSKVIMD</sequence>
<evidence type="ECO:0000313" key="4">
    <source>
        <dbReference type="Proteomes" id="UP001304515"/>
    </source>
</evidence>
<name>A0AA96F1A4_9FLAO</name>
<evidence type="ECO:0000313" key="2">
    <source>
        <dbReference type="EMBL" id="WNM19709.1"/>
    </source>
</evidence>
<proteinExistence type="predicted"/>
<keyword evidence="1" id="KW-1133">Transmembrane helix</keyword>
<keyword evidence="1" id="KW-0472">Membrane</keyword>
<keyword evidence="1" id="KW-0812">Transmembrane</keyword>
<dbReference type="AlphaFoldDB" id="A0AA96F1A4"/>
<accession>A0AA96J8T0</accession>
<evidence type="ECO:0000256" key="1">
    <source>
        <dbReference type="SAM" id="Phobius"/>
    </source>
</evidence>
<dbReference type="EMBL" id="CP134890">
    <property type="protein sequence ID" value="WNM21098.1"/>
    <property type="molecule type" value="Genomic_DNA"/>
</dbReference>
<dbReference type="Proteomes" id="UP001304515">
    <property type="component" value="Chromosome"/>
</dbReference>
<feature type="transmembrane region" description="Helical" evidence="1">
    <location>
        <begin position="254"/>
        <end position="272"/>
    </location>
</feature>
<protein>
    <submittedName>
        <fullName evidence="3">Uncharacterized protein</fullName>
    </submittedName>
</protein>
<dbReference type="RefSeq" id="WP_313324609.1">
    <property type="nucleotide sequence ID" value="NZ_CP134878.1"/>
</dbReference>
<evidence type="ECO:0000313" key="3">
    <source>
        <dbReference type="EMBL" id="WNM21098.1"/>
    </source>
</evidence>